<comment type="caution">
    <text evidence="1">The sequence shown here is derived from an EMBL/GenBank/DDBJ whole genome shotgun (WGS) entry which is preliminary data.</text>
</comment>
<organism evidence="1 2">
    <name type="scientific">Clitoria ternatea</name>
    <name type="common">Butterfly pea</name>
    <dbReference type="NCBI Taxonomy" id="43366"/>
    <lineage>
        <taxon>Eukaryota</taxon>
        <taxon>Viridiplantae</taxon>
        <taxon>Streptophyta</taxon>
        <taxon>Embryophyta</taxon>
        <taxon>Tracheophyta</taxon>
        <taxon>Spermatophyta</taxon>
        <taxon>Magnoliopsida</taxon>
        <taxon>eudicotyledons</taxon>
        <taxon>Gunneridae</taxon>
        <taxon>Pentapetalae</taxon>
        <taxon>rosids</taxon>
        <taxon>fabids</taxon>
        <taxon>Fabales</taxon>
        <taxon>Fabaceae</taxon>
        <taxon>Papilionoideae</taxon>
        <taxon>50 kb inversion clade</taxon>
        <taxon>NPAAA clade</taxon>
        <taxon>indigoferoid/millettioid clade</taxon>
        <taxon>Phaseoleae</taxon>
        <taxon>Clitoria</taxon>
    </lineage>
</organism>
<name>A0AAN9P3L1_CLITE</name>
<evidence type="ECO:0000313" key="1">
    <source>
        <dbReference type="EMBL" id="KAK7284763.1"/>
    </source>
</evidence>
<dbReference type="AlphaFoldDB" id="A0AAN9P3L1"/>
<gene>
    <name evidence="1" type="ORF">RJT34_19516</name>
</gene>
<keyword evidence="2" id="KW-1185">Reference proteome</keyword>
<protein>
    <submittedName>
        <fullName evidence="1">Uncharacterized protein</fullName>
    </submittedName>
</protein>
<dbReference type="Proteomes" id="UP001359559">
    <property type="component" value="Unassembled WGS sequence"/>
</dbReference>
<reference evidence="1 2" key="1">
    <citation type="submission" date="2024-01" db="EMBL/GenBank/DDBJ databases">
        <title>The genomes of 5 underutilized Papilionoideae crops provide insights into root nodulation and disease resistance.</title>
        <authorList>
            <person name="Yuan L."/>
        </authorList>
    </citation>
    <scope>NUCLEOTIDE SEQUENCE [LARGE SCALE GENOMIC DNA]</scope>
    <source>
        <strain evidence="1">LY-2023</strain>
        <tissue evidence="1">Leaf</tissue>
    </source>
</reference>
<sequence length="171" mass="20005">MSPNLPPRMPLLQVLFFYQKRLSLSSSEFWFSTSIGNLVFSGCIIGYDNYELRSDVYSKPGVWLCSRGYIKFCHLFFWVYIEWLRNFFTFLVLCCVVQTHYTLVPCVRRVISSNDFHGPFSFLLILVIRPVGDNLCGQLQYKYAIFVLLPAQTKQFKCDDGKESWDVIMSE</sequence>
<accession>A0AAN9P3L1</accession>
<proteinExistence type="predicted"/>
<dbReference type="EMBL" id="JAYKXN010000005">
    <property type="protein sequence ID" value="KAK7284763.1"/>
    <property type="molecule type" value="Genomic_DNA"/>
</dbReference>
<evidence type="ECO:0000313" key="2">
    <source>
        <dbReference type="Proteomes" id="UP001359559"/>
    </source>
</evidence>